<gene>
    <name evidence="2" type="ORF">GXP67_34590</name>
</gene>
<dbReference type="RefSeq" id="WP_162447364.1">
    <property type="nucleotide sequence ID" value="NZ_CP048222.1"/>
</dbReference>
<dbReference type="EMBL" id="CP048222">
    <property type="protein sequence ID" value="QHT71425.1"/>
    <property type="molecule type" value="Genomic_DNA"/>
</dbReference>
<evidence type="ECO:0000313" key="3">
    <source>
        <dbReference type="Proteomes" id="UP000480178"/>
    </source>
</evidence>
<keyword evidence="3" id="KW-1185">Reference proteome</keyword>
<feature type="transmembrane region" description="Helical" evidence="1">
    <location>
        <begin position="94"/>
        <end position="112"/>
    </location>
</feature>
<dbReference type="AlphaFoldDB" id="A0A6C0GTD4"/>
<dbReference type="KEGG" id="rhoz:GXP67_34590"/>
<feature type="transmembrane region" description="Helical" evidence="1">
    <location>
        <begin position="5"/>
        <end position="24"/>
    </location>
</feature>
<name>A0A6C0GTD4_9BACT</name>
<accession>A0A6C0GTD4</accession>
<keyword evidence="1" id="KW-1133">Transmembrane helix</keyword>
<organism evidence="2 3">
    <name type="scientific">Rhodocytophaga rosea</name>
    <dbReference type="NCBI Taxonomy" id="2704465"/>
    <lineage>
        <taxon>Bacteria</taxon>
        <taxon>Pseudomonadati</taxon>
        <taxon>Bacteroidota</taxon>
        <taxon>Cytophagia</taxon>
        <taxon>Cytophagales</taxon>
        <taxon>Rhodocytophagaceae</taxon>
        <taxon>Rhodocytophaga</taxon>
    </lineage>
</organism>
<reference evidence="2 3" key="1">
    <citation type="submission" date="2020-01" db="EMBL/GenBank/DDBJ databases">
        <authorList>
            <person name="Kim M.K."/>
        </authorList>
    </citation>
    <scope>NUCLEOTIDE SEQUENCE [LARGE SCALE GENOMIC DNA]</scope>
    <source>
        <strain evidence="2 3">172606-1</strain>
    </source>
</reference>
<evidence type="ECO:0000256" key="1">
    <source>
        <dbReference type="SAM" id="Phobius"/>
    </source>
</evidence>
<dbReference type="Proteomes" id="UP000480178">
    <property type="component" value="Chromosome"/>
</dbReference>
<sequence>MKKEYLQYILLIGGILMWIVSYILDYKLIYPSAIIGFYLAPFLTLIGIIVWFINYKEKNKCFPNPFQSLYEISQNHGGPFAIHAIMLEFLVRHVLQFWTFCFVVWMIALHLISNSFRNTDAFQALTTKLKEDPITIEKTGGIEGFGFLVGGTLTNLGSSQKAELSFSVIGKKNNLKGNVLMENVSSWKIIQLDYR</sequence>
<evidence type="ECO:0000313" key="2">
    <source>
        <dbReference type="EMBL" id="QHT71425.1"/>
    </source>
</evidence>
<protein>
    <submittedName>
        <fullName evidence="2">Uncharacterized protein</fullName>
    </submittedName>
</protein>
<keyword evidence="1" id="KW-0472">Membrane</keyword>
<proteinExistence type="predicted"/>
<keyword evidence="1" id="KW-0812">Transmembrane</keyword>
<feature type="transmembrane region" description="Helical" evidence="1">
    <location>
        <begin position="30"/>
        <end position="53"/>
    </location>
</feature>